<dbReference type="Pfam" id="PF01019">
    <property type="entry name" value="G_glu_transpept"/>
    <property type="match status" value="1"/>
</dbReference>
<dbReference type="GO" id="GO:0016787">
    <property type="term" value="F:hydrolase activity"/>
    <property type="evidence" value="ECO:0007669"/>
    <property type="project" value="UniProtKB-KW"/>
</dbReference>
<dbReference type="Gene3D" id="1.10.246.130">
    <property type="match status" value="1"/>
</dbReference>
<dbReference type="PANTHER" id="PTHR43199">
    <property type="entry name" value="GLUTATHIONE HYDROLASE"/>
    <property type="match status" value="1"/>
</dbReference>
<keyword evidence="1" id="KW-0808">Transferase</keyword>
<dbReference type="EMBL" id="UINC01055797">
    <property type="protein sequence ID" value="SVB75096.1"/>
    <property type="molecule type" value="Genomic_DNA"/>
</dbReference>
<dbReference type="AlphaFoldDB" id="A0A382GIW1"/>
<reference evidence="4" key="1">
    <citation type="submission" date="2018-05" db="EMBL/GenBank/DDBJ databases">
        <authorList>
            <person name="Lanie J.A."/>
            <person name="Ng W.-L."/>
            <person name="Kazmierczak K.M."/>
            <person name="Andrzejewski T.M."/>
            <person name="Davidsen T.M."/>
            <person name="Wayne K.J."/>
            <person name="Tettelin H."/>
            <person name="Glass J.I."/>
            <person name="Rusch D."/>
            <person name="Podicherti R."/>
            <person name="Tsui H.-C.T."/>
            <person name="Winkler M.E."/>
        </authorList>
    </citation>
    <scope>NUCLEOTIDE SEQUENCE</scope>
</reference>
<protein>
    <recommendedName>
        <fullName evidence="5">Gamma-glutamyltransferase</fullName>
    </recommendedName>
</protein>
<dbReference type="InterPro" id="IPR051792">
    <property type="entry name" value="GGT_bact"/>
</dbReference>
<dbReference type="GO" id="GO:0016740">
    <property type="term" value="F:transferase activity"/>
    <property type="evidence" value="ECO:0007669"/>
    <property type="project" value="UniProtKB-KW"/>
</dbReference>
<feature type="non-terminal residue" evidence="4">
    <location>
        <position position="1"/>
    </location>
</feature>
<keyword evidence="3" id="KW-0865">Zymogen</keyword>
<gene>
    <name evidence="4" type="ORF">METZ01_LOCUS227950</name>
</gene>
<dbReference type="SUPFAM" id="SSF56235">
    <property type="entry name" value="N-terminal nucleophile aminohydrolases (Ntn hydrolases)"/>
    <property type="match status" value="1"/>
</dbReference>
<evidence type="ECO:0000256" key="3">
    <source>
        <dbReference type="ARBA" id="ARBA00023145"/>
    </source>
</evidence>
<dbReference type="PANTHER" id="PTHR43199:SF1">
    <property type="entry name" value="GLUTATHIONE HYDROLASE PROENZYME"/>
    <property type="match status" value="1"/>
</dbReference>
<dbReference type="InterPro" id="IPR043138">
    <property type="entry name" value="GGT_lsub"/>
</dbReference>
<dbReference type="InterPro" id="IPR043137">
    <property type="entry name" value="GGT_ssub_C"/>
</dbReference>
<evidence type="ECO:0008006" key="5">
    <source>
        <dbReference type="Google" id="ProtNLM"/>
    </source>
</evidence>
<dbReference type="PRINTS" id="PR01210">
    <property type="entry name" value="GGTRANSPTASE"/>
</dbReference>
<proteinExistence type="predicted"/>
<sequence length="293" mass="31623">YGTVRNEPLWGKYRGWKIATNQPPGGGVMIIQMLNILEEFDLGSMGHNSPAYIATVAEAMKHATADKDAKVGDPLFRDVPVNQLTDPNYSAKIAQRIKNGEKAKIIRYGETKESEDTTHVAVMDEFGNAASMTHSLGMPSGVITEGMGFMYNGCMGVFDPRPGMPGSIAPGKRRFTAMCPTIVFDGDNPYVVLGAPGGTNITMGVLQSILNVLEFGMSMQEAVSAPRFTSNSNAIDVTNRIPRYVTKDLENMGYQVIRSPFSYGFAGVHGIRIVDGIWDGGADPGRDGMTLSV</sequence>
<keyword evidence="2" id="KW-0378">Hydrolase</keyword>
<organism evidence="4">
    <name type="scientific">marine metagenome</name>
    <dbReference type="NCBI Taxonomy" id="408172"/>
    <lineage>
        <taxon>unclassified sequences</taxon>
        <taxon>metagenomes</taxon>
        <taxon>ecological metagenomes</taxon>
    </lineage>
</organism>
<name>A0A382GIW1_9ZZZZ</name>
<dbReference type="Gene3D" id="3.60.20.40">
    <property type="match status" value="1"/>
</dbReference>
<evidence type="ECO:0000313" key="4">
    <source>
        <dbReference type="EMBL" id="SVB75096.1"/>
    </source>
</evidence>
<accession>A0A382GIW1</accession>
<evidence type="ECO:0000256" key="1">
    <source>
        <dbReference type="ARBA" id="ARBA00022679"/>
    </source>
</evidence>
<evidence type="ECO:0000256" key="2">
    <source>
        <dbReference type="ARBA" id="ARBA00022801"/>
    </source>
</evidence>
<dbReference type="InterPro" id="IPR029055">
    <property type="entry name" value="Ntn_hydrolases_N"/>
</dbReference>